<comment type="caution">
    <text evidence="2">The sequence shown here is derived from an EMBL/GenBank/DDBJ whole genome shotgun (WGS) entry which is preliminary data.</text>
</comment>
<keyword evidence="3" id="KW-1185">Reference proteome</keyword>
<sequence length="283" mass="29982">MNRKDLKLNLPQNGSADVSESAAQLYVSRAGQRCRKLPIPIYSRFASVLSPVYDSTTSNQVDGAGCLTPVRRSLDVDCLSLGSGSGSSSPSSSASSSLAASMLLLRPRAFARQLSDDLRRRRESYAAGQYGSNGGCYSPLATGVGVVPAHRHSVGGVQLVPSNLVQTTRVHSAVTSSTTSSTSAANDEAEPDNYNLQRIRGSTLGQSAPSLTANSVWVPGIVEKFRTSGKVAVVASANRSAVLNQMSNYVQREVIVMHLHECVGASSSIRLDGRHPTYPDKDI</sequence>
<feature type="compositionally biased region" description="Low complexity" evidence="1">
    <location>
        <begin position="172"/>
        <end position="185"/>
    </location>
</feature>
<dbReference type="Proteomes" id="UP001234178">
    <property type="component" value="Unassembled WGS sequence"/>
</dbReference>
<evidence type="ECO:0000313" key="3">
    <source>
        <dbReference type="Proteomes" id="UP001234178"/>
    </source>
</evidence>
<evidence type="ECO:0000256" key="1">
    <source>
        <dbReference type="SAM" id="MobiDB-lite"/>
    </source>
</evidence>
<accession>A0ABQ9ZYX8</accession>
<evidence type="ECO:0000313" key="2">
    <source>
        <dbReference type="EMBL" id="KAK4018112.1"/>
    </source>
</evidence>
<feature type="region of interest" description="Disordered" evidence="1">
    <location>
        <begin position="172"/>
        <end position="192"/>
    </location>
</feature>
<reference evidence="2 3" key="1">
    <citation type="journal article" date="2023" name="Nucleic Acids Res.">
        <title>The hologenome of Daphnia magna reveals possible DNA methylation and microbiome-mediated evolution of the host genome.</title>
        <authorList>
            <person name="Chaturvedi A."/>
            <person name="Li X."/>
            <person name="Dhandapani V."/>
            <person name="Marshall H."/>
            <person name="Kissane S."/>
            <person name="Cuenca-Cambronero M."/>
            <person name="Asole G."/>
            <person name="Calvet F."/>
            <person name="Ruiz-Romero M."/>
            <person name="Marangio P."/>
            <person name="Guigo R."/>
            <person name="Rago D."/>
            <person name="Mirbahai L."/>
            <person name="Eastwood N."/>
            <person name="Colbourne J.K."/>
            <person name="Zhou J."/>
            <person name="Mallon E."/>
            <person name="Orsini L."/>
        </authorList>
    </citation>
    <scope>NUCLEOTIDE SEQUENCE [LARGE SCALE GENOMIC DNA]</scope>
    <source>
        <strain evidence="2">LRV0_1</strain>
    </source>
</reference>
<name>A0ABQ9ZYX8_9CRUS</name>
<proteinExistence type="predicted"/>
<protein>
    <submittedName>
        <fullName evidence="2">Uncharacterized protein</fullName>
    </submittedName>
</protein>
<dbReference type="EMBL" id="JAOYFB010000036">
    <property type="protein sequence ID" value="KAK4018112.1"/>
    <property type="molecule type" value="Genomic_DNA"/>
</dbReference>
<gene>
    <name evidence="2" type="ORF">OUZ56_000181</name>
</gene>
<organism evidence="2 3">
    <name type="scientific">Daphnia magna</name>
    <dbReference type="NCBI Taxonomy" id="35525"/>
    <lineage>
        <taxon>Eukaryota</taxon>
        <taxon>Metazoa</taxon>
        <taxon>Ecdysozoa</taxon>
        <taxon>Arthropoda</taxon>
        <taxon>Crustacea</taxon>
        <taxon>Branchiopoda</taxon>
        <taxon>Diplostraca</taxon>
        <taxon>Cladocera</taxon>
        <taxon>Anomopoda</taxon>
        <taxon>Daphniidae</taxon>
        <taxon>Daphnia</taxon>
    </lineage>
</organism>